<dbReference type="EMBL" id="BAAARV010000034">
    <property type="protein sequence ID" value="GAA2355220.1"/>
    <property type="molecule type" value="Genomic_DNA"/>
</dbReference>
<keyword evidence="1" id="KW-1133">Transmembrane helix</keyword>
<feature type="transmembrane region" description="Helical" evidence="1">
    <location>
        <begin position="29"/>
        <end position="46"/>
    </location>
</feature>
<feature type="transmembrane region" description="Helical" evidence="1">
    <location>
        <begin position="52"/>
        <end position="69"/>
    </location>
</feature>
<dbReference type="Proteomes" id="UP001501444">
    <property type="component" value="Unassembled WGS sequence"/>
</dbReference>
<protein>
    <recommendedName>
        <fullName evidence="4">YcxB-like protein domain-containing protein</fullName>
    </recommendedName>
</protein>
<accession>A0ABP5TKH0</accession>
<evidence type="ECO:0008006" key="4">
    <source>
        <dbReference type="Google" id="ProtNLM"/>
    </source>
</evidence>
<reference evidence="3" key="1">
    <citation type="journal article" date="2019" name="Int. J. Syst. Evol. Microbiol.">
        <title>The Global Catalogue of Microorganisms (GCM) 10K type strain sequencing project: providing services to taxonomists for standard genome sequencing and annotation.</title>
        <authorList>
            <consortium name="The Broad Institute Genomics Platform"/>
            <consortium name="The Broad Institute Genome Sequencing Center for Infectious Disease"/>
            <person name="Wu L."/>
            <person name="Ma J."/>
        </authorList>
    </citation>
    <scope>NUCLEOTIDE SEQUENCE [LARGE SCALE GENOMIC DNA]</scope>
    <source>
        <strain evidence="3">JCM 3272</strain>
    </source>
</reference>
<sequence length="158" mass="16981">MHISLTVQPDRGRTRRSVKARMRGSLRSWRLVGGGLAAAGLSAFAMGTPVGAGVLLAPGVTLLVGPWVLTRAAAKARTGVFVETATYELTDEAARVRTPSLRATYRWSSVERVEDNGEFWVVIVKGTGVLVLPWTLLPEPDARNARDFLSGRGLLVAV</sequence>
<proteinExistence type="predicted"/>
<evidence type="ECO:0000313" key="2">
    <source>
        <dbReference type="EMBL" id="GAA2355220.1"/>
    </source>
</evidence>
<organism evidence="2 3">
    <name type="scientific">Dactylosporangium salmoneum</name>
    <dbReference type="NCBI Taxonomy" id="53361"/>
    <lineage>
        <taxon>Bacteria</taxon>
        <taxon>Bacillati</taxon>
        <taxon>Actinomycetota</taxon>
        <taxon>Actinomycetes</taxon>
        <taxon>Micromonosporales</taxon>
        <taxon>Micromonosporaceae</taxon>
        <taxon>Dactylosporangium</taxon>
    </lineage>
</organism>
<keyword evidence="1" id="KW-0472">Membrane</keyword>
<keyword evidence="1" id="KW-0812">Transmembrane</keyword>
<keyword evidence="3" id="KW-1185">Reference proteome</keyword>
<evidence type="ECO:0000313" key="3">
    <source>
        <dbReference type="Proteomes" id="UP001501444"/>
    </source>
</evidence>
<dbReference type="RefSeq" id="WP_344614673.1">
    <property type="nucleotide sequence ID" value="NZ_BAAARV010000034.1"/>
</dbReference>
<name>A0ABP5TKH0_9ACTN</name>
<evidence type="ECO:0000256" key="1">
    <source>
        <dbReference type="SAM" id="Phobius"/>
    </source>
</evidence>
<comment type="caution">
    <text evidence="2">The sequence shown here is derived from an EMBL/GenBank/DDBJ whole genome shotgun (WGS) entry which is preliminary data.</text>
</comment>
<gene>
    <name evidence="2" type="ORF">GCM10010170_047520</name>
</gene>